<dbReference type="CDD" id="cd03014">
    <property type="entry name" value="PRX_Atyp2cys"/>
    <property type="match status" value="1"/>
</dbReference>
<dbReference type="InterPro" id="IPR013740">
    <property type="entry name" value="Redoxin"/>
</dbReference>
<name>A0A510JF70_9FUSO</name>
<keyword evidence="1" id="KW-1015">Disulfide bond</keyword>
<proteinExistence type="predicted"/>
<organism evidence="4 5">
    <name type="scientific">Pseudoleptotrichia goodfellowii</name>
    <dbReference type="NCBI Taxonomy" id="157692"/>
    <lineage>
        <taxon>Bacteria</taxon>
        <taxon>Fusobacteriati</taxon>
        <taxon>Fusobacteriota</taxon>
        <taxon>Fusobacteriia</taxon>
        <taxon>Fusobacteriales</taxon>
        <taxon>Leptotrichiaceae</taxon>
        <taxon>Pseudoleptotrichia</taxon>
    </lineage>
</organism>
<dbReference type="InterPro" id="IPR013766">
    <property type="entry name" value="Thioredoxin_domain"/>
</dbReference>
<accession>A0A510JF70</accession>
<dbReference type="STRING" id="714315.GCA_000516535_01848"/>
<protein>
    <submittedName>
        <fullName evidence="4">Redoxin</fullName>
    </submittedName>
</protein>
<dbReference type="InterPro" id="IPR050455">
    <property type="entry name" value="Tpx_Peroxidase_subfamily"/>
</dbReference>
<sequence length="214" mass="24114">MKRILTVILAGIVIISCGKTKQNEQKMSGTNEQYTQYLDTLKSENELKITMGGKPITIVGKETKTGDKLKEIPLVISPKLEEKNILEDKAVKVIYTAPSLDTKVCSIQTKMLNTAAEKFLEVKFYSVTVDTPFAQERFCSSNGINSLKPVSDYKYHQFGIQNGFLIKEAGLLTRALMIVDEDNTVKYIEYVKEEGDEADVQKAMKFLEEKVIKK</sequence>
<dbReference type="OrthoDB" id="81641at2"/>
<dbReference type="Pfam" id="PF08534">
    <property type="entry name" value="Redoxin"/>
    <property type="match status" value="1"/>
</dbReference>
<gene>
    <name evidence="4" type="ORF">JCM16774_1841</name>
</gene>
<reference evidence="4 5" key="1">
    <citation type="submission" date="2019-07" db="EMBL/GenBank/DDBJ databases">
        <title>Complete Genome Sequence of Leptotrichia goodfellowii Strain JCM 16774.</title>
        <authorList>
            <person name="Watanabe S."/>
            <person name="Cui L."/>
        </authorList>
    </citation>
    <scope>NUCLEOTIDE SEQUENCE [LARGE SCALE GENOMIC DNA]</scope>
    <source>
        <strain evidence="4 5">JCM16774</strain>
    </source>
</reference>
<evidence type="ECO:0000313" key="4">
    <source>
        <dbReference type="EMBL" id="BBM36895.1"/>
    </source>
</evidence>
<evidence type="ECO:0000313" key="5">
    <source>
        <dbReference type="Proteomes" id="UP000321606"/>
    </source>
</evidence>
<dbReference type="InterPro" id="IPR036249">
    <property type="entry name" value="Thioredoxin-like_sf"/>
</dbReference>
<evidence type="ECO:0000259" key="3">
    <source>
        <dbReference type="PROSITE" id="PS51352"/>
    </source>
</evidence>
<dbReference type="PROSITE" id="PS51352">
    <property type="entry name" value="THIOREDOXIN_2"/>
    <property type="match status" value="1"/>
</dbReference>
<dbReference type="SUPFAM" id="SSF52833">
    <property type="entry name" value="Thioredoxin-like"/>
    <property type="match status" value="1"/>
</dbReference>
<dbReference type="RefSeq" id="WP_026738080.1">
    <property type="nucleotide sequence ID" value="NZ_AP019822.1"/>
</dbReference>
<dbReference type="PROSITE" id="PS51257">
    <property type="entry name" value="PROKAR_LIPOPROTEIN"/>
    <property type="match status" value="1"/>
</dbReference>
<dbReference type="PANTHER" id="PTHR43110:SF1">
    <property type="entry name" value="THIOL PEROXIDASE"/>
    <property type="match status" value="1"/>
</dbReference>
<dbReference type="KEGG" id="lgo:JCM16774_1841"/>
<dbReference type="Gene3D" id="3.40.30.10">
    <property type="entry name" value="Glutaredoxin"/>
    <property type="match status" value="1"/>
</dbReference>
<dbReference type="AlphaFoldDB" id="A0A510JF70"/>
<dbReference type="Proteomes" id="UP000321606">
    <property type="component" value="Chromosome"/>
</dbReference>
<dbReference type="PANTHER" id="PTHR43110">
    <property type="entry name" value="THIOL PEROXIDASE"/>
    <property type="match status" value="1"/>
</dbReference>
<dbReference type="GO" id="GO:0008379">
    <property type="term" value="F:thioredoxin peroxidase activity"/>
    <property type="evidence" value="ECO:0007669"/>
    <property type="project" value="InterPro"/>
</dbReference>
<dbReference type="InterPro" id="IPR002065">
    <property type="entry name" value="TPX"/>
</dbReference>
<keyword evidence="2" id="KW-0676">Redox-active center</keyword>
<dbReference type="EMBL" id="AP019822">
    <property type="protein sequence ID" value="BBM36895.1"/>
    <property type="molecule type" value="Genomic_DNA"/>
</dbReference>
<evidence type="ECO:0000256" key="1">
    <source>
        <dbReference type="ARBA" id="ARBA00023157"/>
    </source>
</evidence>
<evidence type="ECO:0000256" key="2">
    <source>
        <dbReference type="ARBA" id="ARBA00023284"/>
    </source>
</evidence>
<dbReference type="NCBIfam" id="NF001808">
    <property type="entry name" value="PRK00522.1"/>
    <property type="match status" value="1"/>
</dbReference>
<feature type="domain" description="Thioredoxin" evidence="3">
    <location>
        <begin position="63"/>
        <end position="209"/>
    </location>
</feature>